<dbReference type="Pfam" id="PF16039">
    <property type="entry name" value="DUF4791"/>
    <property type="match status" value="1"/>
</dbReference>
<sequence>MGNEDDLNASIAHVVLCCVAGRGISAVRSNSFTPPGMHANLFIHGVIGFLHYQSNTFNSDFKPAYNISYKASRYLPLPCLMADLYRGNNNLSIVHLASGVIPFVLALAGKDDRDLGNLMIAGNIISLCHYSIEHKNEWGWCTAGAAVFAYFLTAQMGPKVMYPLGLALMEYCAYRVFYLQRDTTQPPPPRS</sequence>
<evidence type="ECO:0000313" key="1">
    <source>
        <dbReference type="EMBL" id="CAG5014283.1"/>
    </source>
</evidence>
<dbReference type="EMBL" id="CAJQZP010001060">
    <property type="protein sequence ID" value="CAG5014283.1"/>
    <property type="molecule type" value="Genomic_DNA"/>
</dbReference>
<proteinExistence type="predicted"/>
<reference evidence="1" key="1">
    <citation type="submission" date="2021-04" db="EMBL/GenBank/DDBJ databases">
        <authorList>
            <person name="Tunstrom K."/>
        </authorList>
    </citation>
    <scope>NUCLEOTIDE SEQUENCE</scope>
</reference>
<accession>A0A8S3XBG0</accession>
<gene>
    <name evidence="1" type="ORF">PAPOLLO_LOCUS16125</name>
</gene>
<keyword evidence="2" id="KW-1185">Reference proteome</keyword>
<dbReference type="AlphaFoldDB" id="A0A8S3XBG0"/>
<dbReference type="InterPro" id="IPR032007">
    <property type="entry name" value="DUF4791"/>
</dbReference>
<dbReference type="Proteomes" id="UP000691718">
    <property type="component" value="Unassembled WGS sequence"/>
</dbReference>
<protein>
    <submittedName>
        <fullName evidence="1">(apollo) hypothetical protein</fullName>
    </submittedName>
</protein>
<dbReference type="OrthoDB" id="7430068at2759"/>
<evidence type="ECO:0000313" key="2">
    <source>
        <dbReference type="Proteomes" id="UP000691718"/>
    </source>
</evidence>
<name>A0A8S3XBG0_PARAO</name>
<comment type="caution">
    <text evidence="1">The sequence shown here is derived from an EMBL/GenBank/DDBJ whole genome shotgun (WGS) entry which is preliminary data.</text>
</comment>
<organism evidence="1 2">
    <name type="scientific">Parnassius apollo</name>
    <name type="common">Apollo butterfly</name>
    <name type="synonym">Papilio apollo</name>
    <dbReference type="NCBI Taxonomy" id="110799"/>
    <lineage>
        <taxon>Eukaryota</taxon>
        <taxon>Metazoa</taxon>
        <taxon>Ecdysozoa</taxon>
        <taxon>Arthropoda</taxon>
        <taxon>Hexapoda</taxon>
        <taxon>Insecta</taxon>
        <taxon>Pterygota</taxon>
        <taxon>Neoptera</taxon>
        <taxon>Endopterygota</taxon>
        <taxon>Lepidoptera</taxon>
        <taxon>Glossata</taxon>
        <taxon>Ditrysia</taxon>
        <taxon>Papilionoidea</taxon>
        <taxon>Papilionidae</taxon>
        <taxon>Parnassiinae</taxon>
        <taxon>Parnassini</taxon>
        <taxon>Parnassius</taxon>
        <taxon>Parnassius</taxon>
    </lineage>
</organism>